<evidence type="ECO:0000256" key="5">
    <source>
        <dbReference type="ARBA" id="ARBA00022741"/>
    </source>
</evidence>
<dbReference type="OrthoDB" id="1724672at2759"/>
<proteinExistence type="inferred from homology"/>
<dbReference type="InterPro" id="IPR004006">
    <property type="entry name" value="DhaK_dom"/>
</dbReference>
<dbReference type="GO" id="GO:0019588">
    <property type="term" value="P:anaerobic glycerol catabolic process"/>
    <property type="evidence" value="ECO:0007669"/>
    <property type="project" value="UniProtKB-UniPathway"/>
</dbReference>
<dbReference type="PANTHER" id="PTHR28629">
    <property type="entry name" value="TRIOKINASE/FMN CYCLASE"/>
    <property type="match status" value="1"/>
</dbReference>
<name>A0A8H5FQU0_9AGAR</name>
<dbReference type="Gene3D" id="3.30.1180.20">
    <property type="entry name" value="Dihydroxyacetone kinase, domain 2"/>
    <property type="match status" value="1"/>
</dbReference>
<dbReference type="EMBL" id="JAACJM010000108">
    <property type="protein sequence ID" value="KAF5345746.1"/>
    <property type="molecule type" value="Genomic_DNA"/>
</dbReference>
<reference evidence="13 14" key="1">
    <citation type="journal article" date="2020" name="ISME J.">
        <title>Uncovering the hidden diversity of litter-decomposition mechanisms in mushroom-forming fungi.</title>
        <authorList>
            <person name="Floudas D."/>
            <person name="Bentzer J."/>
            <person name="Ahren D."/>
            <person name="Johansson T."/>
            <person name="Persson P."/>
            <person name="Tunlid A."/>
        </authorList>
    </citation>
    <scope>NUCLEOTIDE SEQUENCE [LARGE SCALE GENOMIC DNA]</scope>
    <source>
        <strain evidence="13 14">CBS 291.85</strain>
    </source>
</reference>
<keyword evidence="8" id="KW-0067">ATP-binding</keyword>
<dbReference type="SMART" id="SM01120">
    <property type="entry name" value="Dak2"/>
    <property type="match status" value="1"/>
</dbReference>
<dbReference type="GO" id="GO:0050354">
    <property type="term" value="F:triokinase activity"/>
    <property type="evidence" value="ECO:0007669"/>
    <property type="project" value="UniProtKB-EC"/>
</dbReference>
<evidence type="ECO:0000256" key="3">
    <source>
        <dbReference type="ARBA" id="ARBA00008757"/>
    </source>
</evidence>
<dbReference type="Pfam" id="PF02733">
    <property type="entry name" value="Dak1"/>
    <property type="match status" value="1"/>
</dbReference>
<dbReference type="GO" id="GO:0005829">
    <property type="term" value="C:cytosol"/>
    <property type="evidence" value="ECO:0007669"/>
    <property type="project" value="TreeGrafter"/>
</dbReference>
<accession>A0A8H5FQU0</accession>
<keyword evidence="5" id="KW-0547">Nucleotide-binding</keyword>
<gene>
    <name evidence="13" type="ORF">D9758_011874</name>
</gene>
<sequence>MDRHIFEDHVTNAIVIRALKGLVASHPTLELLEPIKTVIDKDYEKGKVVTISGGGAGHEPGFASFVGRGLLTAAVSGDVFASPSAKQVYGAVRALPSERGTILIITNYTGDNLHFGLACQQARADGIQNIAILPVGDDVSVGRTKGALVGRRAMAGTMLVCKILGAASTADWSFSETLALGNASVDGLASIGCTLGHCHVPGRIGGGGYPLVEKDTVEIGLGLHNEPGMWTVSPQPSTTDLVSRMLKLILEQTDPKDRLTVLLVNNMGGVSVLEMWAVVDEVLDQLESTSKHTLVKGESGLVVERIYCGPFLTSLNAVGNDPDDLLALLDAKHTTAAWQNTTVYTREKNGLENRTRAEKVVKDAPGVTVSASNGESSHKEDGPKLIVTPEKLRNIIKSGAEEVLGSEPDLTKWDTIVGDGDCGETCAAGATAVLKALDEGLGKDGDLVSVLRELTEIVDDTCGGTLGAIYSIFLAALTAEVRKESVASPNIEVTVDMSFWGRTATAAIETLKQSTKARVGHRTVMDALIPFIEGLHTAGSEGKGFQEAVETCRKGGEGTKELKAKLGRATYVGEGNAGSEGGLPPDPGAMSLVRLVEGMGKVLL</sequence>
<keyword evidence="14" id="KW-1185">Reference proteome</keyword>
<dbReference type="GO" id="GO:0005524">
    <property type="term" value="F:ATP binding"/>
    <property type="evidence" value="ECO:0007669"/>
    <property type="project" value="UniProtKB-KW"/>
</dbReference>
<evidence type="ECO:0000256" key="4">
    <source>
        <dbReference type="ARBA" id="ARBA00022679"/>
    </source>
</evidence>
<comment type="function">
    <text evidence="1">Catalyzes both the phosphorylation of dihydroxyacetone and of glyceraldehyde.</text>
</comment>
<evidence type="ECO:0000256" key="9">
    <source>
        <dbReference type="ARBA" id="ARBA00047974"/>
    </source>
</evidence>
<dbReference type="SUPFAM" id="SSF101473">
    <property type="entry name" value="DhaL-like"/>
    <property type="match status" value="1"/>
</dbReference>
<dbReference type="PROSITE" id="PS51480">
    <property type="entry name" value="DHAL"/>
    <property type="match status" value="1"/>
</dbReference>
<evidence type="ECO:0000256" key="6">
    <source>
        <dbReference type="ARBA" id="ARBA00022777"/>
    </source>
</evidence>
<dbReference type="FunFam" id="3.40.50.10440:FF:000001">
    <property type="entry name" value="Dihydroxyacetone kinase, DhaK subunit"/>
    <property type="match status" value="1"/>
</dbReference>
<evidence type="ECO:0000256" key="2">
    <source>
        <dbReference type="ARBA" id="ARBA00004778"/>
    </source>
</evidence>
<dbReference type="Gene3D" id="3.40.50.10440">
    <property type="entry name" value="Dihydroxyacetone kinase, domain 1"/>
    <property type="match status" value="1"/>
</dbReference>
<comment type="catalytic activity">
    <reaction evidence="9">
        <text>D-glyceraldehyde + ATP = D-glyceraldehyde 3-phosphate + ADP + H(+)</text>
        <dbReference type="Rhea" id="RHEA:13941"/>
        <dbReference type="ChEBI" id="CHEBI:15378"/>
        <dbReference type="ChEBI" id="CHEBI:17378"/>
        <dbReference type="ChEBI" id="CHEBI:30616"/>
        <dbReference type="ChEBI" id="CHEBI:59776"/>
        <dbReference type="ChEBI" id="CHEBI:456216"/>
        <dbReference type="EC" id="2.7.1.28"/>
    </reaction>
</comment>
<comment type="similarity">
    <text evidence="3">Belongs to the dihydroxyacetone kinase (DAK) family.</text>
</comment>
<dbReference type="Proteomes" id="UP000559256">
    <property type="component" value="Unassembled WGS sequence"/>
</dbReference>
<dbReference type="SUPFAM" id="SSF82549">
    <property type="entry name" value="DAK1/DegV-like"/>
    <property type="match status" value="1"/>
</dbReference>
<dbReference type="PANTHER" id="PTHR28629:SF4">
    <property type="entry name" value="TRIOKINASE_FMN CYCLASE"/>
    <property type="match status" value="1"/>
</dbReference>
<comment type="caution">
    <text evidence="13">The sequence shown here is derived from an EMBL/GenBank/DDBJ whole genome shotgun (WGS) entry which is preliminary data.</text>
</comment>
<dbReference type="Pfam" id="PF02734">
    <property type="entry name" value="Dak2"/>
    <property type="match status" value="1"/>
</dbReference>
<evidence type="ECO:0000259" key="11">
    <source>
        <dbReference type="PROSITE" id="PS51480"/>
    </source>
</evidence>
<dbReference type="AlphaFoldDB" id="A0A8H5FQU0"/>
<evidence type="ECO:0000256" key="8">
    <source>
        <dbReference type="ARBA" id="ARBA00022840"/>
    </source>
</evidence>
<evidence type="ECO:0000256" key="7">
    <source>
        <dbReference type="ARBA" id="ARBA00022798"/>
    </source>
</evidence>
<dbReference type="PROSITE" id="PS51481">
    <property type="entry name" value="DHAK"/>
    <property type="match status" value="1"/>
</dbReference>
<dbReference type="FunFam" id="1.25.40.340:FF:000002">
    <property type="entry name" value="Dihydroxyacetone kinase, L subunit"/>
    <property type="match status" value="1"/>
</dbReference>
<organism evidence="13 14">
    <name type="scientific">Tetrapyrgos nigripes</name>
    <dbReference type="NCBI Taxonomy" id="182062"/>
    <lineage>
        <taxon>Eukaryota</taxon>
        <taxon>Fungi</taxon>
        <taxon>Dikarya</taxon>
        <taxon>Basidiomycota</taxon>
        <taxon>Agaricomycotina</taxon>
        <taxon>Agaricomycetes</taxon>
        <taxon>Agaricomycetidae</taxon>
        <taxon>Agaricales</taxon>
        <taxon>Marasmiineae</taxon>
        <taxon>Marasmiaceae</taxon>
        <taxon>Tetrapyrgos</taxon>
    </lineage>
</organism>
<protein>
    <recommendedName>
        <fullName evidence="15">Dihydroxyacetone kinase</fullName>
    </recommendedName>
</protein>
<evidence type="ECO:0000256" key="10">
    <source>
        <dbReference type="ARBA" id="ARBA00048898"/>
    </source>
</evidence>
<keyword evidence="4" id="KW-0808">Transferase</keyword>
<comment type="pathway">
    <text evidence="2">Polyol metabolism; glycerol fermentation; glycerone phosphate from glycerol (oxidative route): step 2/2.</text>
</comment>
<evidence type="ECO:0000256" key="1">
    <source>
        <dbReference type="ARBA" id="ARBA00003264"/>
    </source>
</evidence>
<evidence type="ECO:0008006" key="15">
    <source>
        <dbReference type="Google" id="ProtNLM"/>
    </source>
</evidence>
<dbReference type="InterPro" id="IPR036117">
    <property type="entry name" value="DhaL_dom_sf"/>
</dbReference>
<feature type="domain" description="DhaK" evidence="12">
    <location>
        <begin position="10"/>
        <end position="338"/>
    </location>
</feature>
<dbReference type="InterPro" id="IPR050861">
    <property type="entry name" value="Dihydroxyacetone_Kinase"/>
</dbReference>
<evidence type="ECO:0000313" key="14">
    <source>
        <dbReference type="Proteomes" id="UP000559256"/>
    </source>
</evidence>
<feature type="domain" description="DhaL" evidence="11">
    <location>
        <begin position="390"/>
        <end position="601"/>
    </location>
</feature>
<comment type="catalytic activity">
    <reaction evidence="10">
        <text>dihydroxyacetone + ATP = dihydroxyacetone phosphate + ADP + H(+)</text>
        <dbReference type="Rhea" id="RHEA:15773"/>
        <dbReference type="ChEBI" id="CHEBI:15378"/>
        <dbReference type="ChEBI" id="CHEBI:16016"/>
        <dbReference type="ChEBI" id="CHEBI:30616"/>
        <dbReference type="ChEBI" id="CHEBI:57642"/>
        <dbReference type="ChEBI" id="CHEBI:456216"/>
        <dbReference type="EC" id="2.7.1.29"/>
    </reaction>
</comment>
<keyword evidence="7" id="KW-0319">Glycerol metabolism</keyword>
<dbReference type="GO" id="GO:0004371">
    <property type="term" value="F:glycerone kinase activity"/>
    <property type="evidence" value="ECO:0007669"/>
    <property type="project" value="UniProtKB-EC"/>
</dbReference>
<dbReference type="UniPathway" id="UPA00617">
    <property type="reaction ID" value="UER00669"/>
</dbReference>
<dbReference type="InterPro" id="IPR004007">
    <property type="entry name" value="DhaL_dom"/>
</dbReference>
<dbReference type="Gene3D" id="1.25.40.340">
    <property type="match status" value="1"/>
</dbReference>
<keyword evidence="6" id="KW-0418">Kinase</keyword>
<evidence type="ECO:0000313" key="13">
    <source>
        <dbReference type="EMBL" id="KAF5345746.1"/>
    </source>
</evidence>
<evidence type="ECO:0000259" key="12">
    <source>
        <dbReference type="PROSITE" id="PS51481"/>
    </source>
</evidence>